<dbReference type="PANTHER" id="PTHR43217:SF1">
    <property type="entry name" value="SUCCINATE SEMIALDEHYDE DEHYDROGENASE [NAD(P)+] SAD"/>
    <property type="match status" value="1"/>
</dbReference>
<dbReference type="InterPro" id="IPR047110">
    <property type="entry name" value="GABD/Sad-like"/>
</dbReference>
<protein>
    <recommendedName>
        <fullName evidence="4">Aldehyde dehydrogenase domain-containing protein</fullName>
    </recommendedName>
</protein>
<dbReference type="Gene3D" id="3.40.309.10">
    <property type="entry name" value="Aldehyde Dehydrogenase, Chain A, domain 2"/>
    <property type="match status" value="1"/>
</dbReference>
<dbReference type="GO" id="GO:0004777">
    <property type="term" value="F:succinate-semialdehyde dehydrogenase (NAD+) activity"/>
    <property type="evidence" value="ECO:0007669"/>
    <property type="project" value="TreeGrafter"/>
</dbReference>
<evidence type="ECO:0000259" key="4">
    <source>
        <dbReference type="Pfam" id="PF00171"/>
    </source>
</evidence>
<evidence type="ECO:0000313" key="5">
    <source>
        <dbReference type="EMBL" id="SUZ53210.1"/>
    </source>
</evidence>
<evidence type="ECO:0000256" key="1">
    <source>
        <dbReference type="ARBA" id="ARBA00009986"/>
    </source>
</evidence>
<dbReference type="InterPro" id="IPR029510">
    <property type="entry name" value="Ald_DH_CS_GLU"/>
</dbReference>
<accession>A0A381NF42</accession>
<keyword evidence="3" id="KW-0560">Oxidoreductase</keyword>
<dbReference type="FunFam" id="3.40.309.10:FF:000009">
    <property type="entry name" value="Aldehyde dehydrogenase A"/>
    <property type="match status" value="1"/>
</dbReference>
<dbReference type="InterPro" id="IPR016162">
    <property type="entry name" value="Ald_DH_N"/>
</dbReference>
<dbReference type="InterPro" id="IPR016163">
    <property type="entry name" value="Ald_DH_C"/>
</dbReference>
<reference evidence="5" key="1">
    <citation type="submission" date="2018-05" db="EMBL/GenBank/DDBJ databases">
        <authorList>
            <person name="Lanie J.A."/>
            <person name="Ng W.-L."/>
            <person name="Kazmierczak K.M."/>
            <person name="Andrzejewski T.M."/>
            <person name="Davidsen T.M."/>
            <person name="Wayne K.J."/>
            <person name="Tettelin H."/>
            <person name="Glass J.I."/>
            <person name="Rusch D."/>
            <person name="Podicherti R."/>
            <person name="Tsui H.-C.T."/>
            <person name="Winkler M.E."/>
        </authorList>
    </citation>
    <scope>NUCLEOTIDE SEQUENCE</scope>
</reference>
<dbReference type="InterPro" id="IPR016161">
    <property type="entry name" value="Ald_DH/histidinol_DH"/>
</dbReference>
<sequence>MNLVSINPANNKILESHKEISKENINQIINSSYSTYLDWRNKSISYRSKRMRDLAELLKQKKEKLGALMTQEMGKPIKQSIAEAEKCAWVCEYYADNAKRFLSKKEISTDSKKSFISFQPIGLVLAIMPWNFPFWQVFRFASPTLMAGNVGILKHASNVQGCAKQIEKLFLEAGFPEYTFSNLVIGSNKVSNVINNSLVRAVTLTGSTPAGKSVASLAGSLLKKTVLELGGNDPYIILEDADLNNAVESCIAGRMLNTGQSCIAAKRFIVVKTRLDEFIDKVEQKINNMKMGDPLNSNIDIGPMVNTDARDELHQQVLMSIEKGAKLISGGKIPESDGSFYPPTLLTNVEPGMSAFDDELFGPVAVIISAKDQAHAIDLANKTNYGLGAAIFTGDIDKGEKIAINELEAGSCFVNDFVKSDPRLPFGGIKESGYGRELSEFGILEFVNIKSVVIQ</sequence>
<dbReference type="CDD" id="cd07100">
    <property type="entry name" value="ALDH_SSADH1_GabD1"/>
    <property type="match status" value="1"/>
</dbReference>
<evidence type="ECO:0000256" key="3">
    <source>
        <dbReference type="ARBA" id="ARBA00023002"/>
    </source>
</evidence>
<keyword evidence="2" id="KW-0521">NADP</keyword>
<dbReference type="Gene3D" id="3.40.605.10">
    <property type="entry name" value="Aldehyde Dehydrogenase, Chain A, domain 1"/>
    <property type="match status" value="1"/>
</dbReference>
<dbReference type="EMBL" id="UINC01000320">
    <property type="protein sequence ID" value="SUZ53210.1"/>
    <property type="molecule type" value="Genomic_DNA"/>
</dbReference>
<name>A0A381NF42_9ZZZZ</name>
<dbReference type="PROSITE" id="PS00687">
    <property type="entry name" value="ALDEHYDE_DEHYDR_GLU"/>
    <property type="match status" value="1"/>
</dbReference>
<gene>
    <name evidence="5" type="ORF">METZ01_LOCUS6064</name>
</gene>
<dbReference type="AlphaFoldDB" id="A0A381NF42"/>
<comment type="similarity">
    <text evidence="1">Belongs to the aldehyde dehydrogenase family.</text>
</comment>
<feature type="domain" description="Aldehyde dehydrogenase" evidence="4">
    <location>
        <begin position="5"/>
        <end position="452"/>
    </location>
</feature>
<dbReference type="Pfam" id="PF00171">
    <property type="entry name" value="Aldedh"/>
    <property type="match status" value="1"/>
</dbReference>
<dbReference type="InterPro" id="IPR015590">
    <property type="entry name" value="Aldehyde_DH_dom"/>
</dbReference>
<proteinExistence type="inferred from homology"/>
<organism evidence="5">
    <name type="scientific">marine metagenome</name>
    <dbReference type="NCBI Taxonomy" id="408172"/>
    <lineage>
        <taxon>unclassified sequences</taxon>
        <taxon>metagenomes</taxon>
        <taxon>ecological metagenomes</taxon>
    </lineage>
</organism>
<dbReference type="PANTHER" id="PTHR43217">
    <property type="entry name" value="SUCCINATE SEMIALDEHYDE DEHYDROGENASE [NAD(P)+] SAD"/>
    <property type="match status" value="1"/>
</dbReference>
<dbReference type="InterPro" id="IPR044148">
    <property type="entry name" value="ALDH_GabD1-like"/>
</dbReference>
<evidence type="ECO:0000256" key="2">
    <source>
        <dbReference type="ARBA" id="ARBA00022857"/>
    </source>
</evidence>
<dbReference type="FunFam" id="3.40.605.10:FF:000012">
    <property type="entry name" value="NAD-dependent succinate-semialdehyde dehydrogenase"/>
    <property type="match status" value="1"/>
</dbReference>
<dbReference type="SUPFAM" id="SSF53720">
    <property type="entry name" value="ALDH-like"/>
    <property type="match status" value="1"/>
</dbReference>
<dbReference type="GO" id="GO:0004030">
    <property type="term" value="F:aldehyde dehydrogenase [NAD(P)+] activity"/>
    <property type="evidence" value="ECO:0007669"/>
    <property type="project" value="InterPro"/>
</dbReference>